<dbReference type="SUPFAM" id="SSF56219">
    <property type="entry name" value="DNase I-like"/>
    <property type="match status" value="1"/>
</dbReference>
<protein>
    <recommendedName>
        <fullName evidence="2">Endonuclease/exonuclease/phosphatase domain-containing protein</fullName>
    </recommendedName>
</protein>
<organism evidence="1">
    <name type="scientific">Cacopsylla melanoneura</name>
    <dbReference type="NCBI Taxonomy" id="428564"/>
    <lineage>
        <taxon>Eukaryota</taxon>
        <taxon>Metazoa</taxon>
        <taxon>Ecdysozoa</taxon>
        <taxon>Arthropoda</taxon>
        <taxon>Hexapoda</taxon>
        <taxon>Insecta</taxon>
        <taxon>Pterygota</taxon>
        <taxon>Neoptera</taxon>
        <taxon>Paraneoptera</taxon>
        <taxon>Hemiptera</taxon>
        <taxon>Sternorrhyncha</taxon>
        <taxon>Psylloidea</taxon>
        <taxon>Psyllidae</taxon>
        <taxon>Psyllinae</taxon>
        <taxon>Cacopsylla</taxon>
    </lineage>
</organism>
<proteinExistence type="predicted"/>
<evidence type="ECO:0000313" key="1">
    <source>
        <dbReference type="EMBL" id="CAG6663895.1"/>
    </source>
</evidence>
<dbReference type="Gene3D" id="3.60.10.10">
    <property type="entry name" value="Endonuclease/exonuclease/phosphatase"/>
    <property type="match status" value="1"/>
</dbReference>
<dbReference type="PANTHER" id="PTHR33776:SF4">
    <property type="entry name" value="ENDONUCLEASE_EXONUCLEASE_PHOSPHATASE DOMAIN-CONTAINING PROTEIN"/>
    <property type="match status" value="1"/>
</dbReference>
<sequence>MATSILNNVSHKKVKSRNYENFENFQKNFELSERNFNTIHLNIRSLKKYWLELLVYLDPILPCLDVITITEIKISEDETPCFQIKDFNQFSRCRYSGNGGGILVFIRDNYIVNKLFCEMTYAEHLCLQIEDMFSPFSIILSNIYRPPHKNKSRFIEELDIFLSSSNVRNKCILVLGDVNIDTKSKTNDTNSYVNTLYSNGLHNVITDFTREEVSDGHLTTTCIDHINAKVKEWHSIKSFIIKTKLADHYFIGCSLRKSNDTSELSILKKQRQIKIKISDPIVKQELNSIDWSVYKDESNPQVLYDNIKSKFDFVYSKASKEFQVNGLDTVKPWINVNVKKKIKEKEYALKLWKKNKRNKLLLENYKKIRNSVTTIIRKEYNAYFKNRFFECQGNIKKMWAISNEVLGRKKNKSSSQEIQSYFNLPLKQLANNFNVNFLSEVESLKNSNAGTNFDLTEFFAPESNQCSMFWPSISKVDLCKAVSEVNCTAPGIDTIRIVDIKKNIDSLEQILLHFYNCMMISGVIPDDLKTSIVTKVKVKVKGTIRL</sequence>
<reference evidence="1" key="1">
    <citation type="submission" date="2021-05" db="EMBL/GenBank/DDBJ databases">
        <authorList>
            <person name="Alioto T."/>
            <person name="Alioto T."/>
            <person name="Gomez Garrido J."/>
        </authorList>
    </citation>
    <scope>NUCLEOTIDE SEQUENCE</scope>
</reference>
<dbReference type="AlphaFoldDB" id="A0A8D8S671"/>
<name>A0A8D8S671_9HEMI</name>
<dbReference type="EMBL" id="HBUF01206171">
    <property type="protein sequence ID" value="CAG6663895.1"/>
    <property type="molecule type" value="Transcribed_RNA"/>
</dbReference>
<evidence type="ECO:0008006" key="2">
    <source>
        <dbReference type="Google" id="ProtNLM"/>
    </source>
</evidence>
<dbReference type="InterPro" id="IPR036691">
    <property type="entry name" value="Endo/exonu/phosph_ase_sf"/>
</dbReference>
<dbReference type="PANTHER" id="PTHR33776">
    <property type="entry name" value="ENDO/EXONUCLEASE/PHOSPHATASE DOMAIN-CONTAINING PROTEIN"/>
    <property type="match status" value="1"/>
</dbReference>
<accession>A0A8D8S671</accession>